<reference evidence="3" key="1">
    <citation type="journal article" date="2015" name="Nature">
        <title>Complex archaea that bridge the gap between prokaryotes and eukaryotes.</title>
        <authorList>
            <person name="Spang A."/>
            <person name="Saw J.H."/>
            <person name="Jorgensen S.L."/>
            <person name="Zaremba-Niedzwiedzka K."/>
            <person name="Martijn J."/>
            <person name="Lind A.E."/>
            <person name="van Eijk R."/>
            <person name="Schleper C."/>
            <person name="Guy L."/>
            <person name="Ettema T.J."/>
        </authorList>
    </citation>
    <scope>NUCLEOTIDE SEQUENCE</scope>
</reference>
<evidence type="ECO:0000256" key="1">
    <source>
        <dbReference type="ARBA" id="ARBA00023054"/>
    </source>
</evidence>
<name>A0A0F9ALA4_9ZZZZ</name>
<comment type="caution">
    <text evidence="3">The sequence shown here is derived from an EMBL/GenBank/DDBJ whole genome shotgun (WGS) entry which is preliminary data.</text>
</comment>
<evidence type="ECO:0008006" key="4">
    <source>
        <dbReference type="Google" id="ProtNLM"/>
    </source>
</evidence>
<evidence type="ECO:0000313" key="3">
    <source>
        <dbReference type="EMBL" id="KKK99065.1"/>
    </source>
</evidence>
<organism evidence="3">
    <name type="scientific">marine sediment metagenome</name>
    <dbReference type="NCBI Taxonomy" id="412755"/>
    <lineage>
        <taxon>unclassified sequences</taxon>
        <taxon>metagenomes</taxon>
        <taxon>ecological metagenomes</taxon>
    </lineage>
</organism>
<dbReference type="AlphaFoldDB" id="A0A0F9ALA4"/>
<dbReference type="PANTHER" id="PTHR30563:SF0">
    <property type="entry name" value="DNA RECOMBINATION PROTEIN RMUC"/>
    <property type="match status" value="1"/>
</dbReference>
<dbReference type="PANTHER" id="PTHR30563">
    <property type="entry name" value="DNA RECOMBINATION PROTEIN RMUC"/>
    <property type="match status" value="1"/>
</dbReference>
<dbReference type="Pfam" id="PF02646">
    <property type="entry name" value="RmuC"/>
    <property type="match status" value="1"/>
</dbReference>
<gene>
    <name evidence="3" type="ORF">LCGC14_2636460</name>
</gene>
<dbReference type="EMBL" id="LAZR01045355">
    <property type="protein sequence ID" value="KKK99065.1"/>
    <property type="molecule type" value="Genomic_DNA"/>
</dbReference>
<feature type="non-terminal residue" evidence="3">
    <location>
        <position position="128"/>
    </location>
</feature>
<proteinExistence type="predicted"/>
<sequence length="128" mass="15074">MLGEYHLETLLKNAFNPTQYQMQYRFKDGQTVDAVLFMGDKIIPIDSKFSLENYNRIVEEKDENIRAQYEKAFQQDLKNRIDETAKYIRPEEGTMEFAFMFIPAEGIFYDLLINKIGAIKSNTRDLID</sequence>
<dbReference type="GO" id="GO:0006310">
    <property type="term" value="P:DNA recombination"/>
    <property type="evidence" value="ECO:0007669"/>
    <property type="project" value="UniProtKB-KW"/>
</dbReference>
<keyword evidence="2" id="KW-0233">DNA recombination</keyword>
<accession>A0A0F9ALA4</accession>
<protein>
    <recommendedName>
        <fullName evidence="4">DNA recombination protein RmuC</fullName>
    </recommendedName>
</protein>
<evidence type="ECO:0000256" key="2">
    <source>
        <dbReference type="ARBA" id="ARBA00023172"/>
    </source>
</evidence>
<keyword evidence="1" id="KW-0175">Coiled coil</keyword>
<dbReference type="InterPro" id="IPR003798">
    <property type="entry name" value="DNA_recombination_RmuC"/>
</dbReference>